<comment type="similarity">
    <text evidence="1 4">Belongs to the N(4)/N(6)-methyltransferase family.</text>
</comment>
<dbReference type="GO" id="GO:0032259">
    <property type="term" value="P:methylation"/>
    <property type="evidence" value="ECO:0007669"/>
    <property type="project" value="UniProtKB-KW"/>
</dbReference>
<dbReference type="CDD" id="cd02440">
    <property type="entry name" value="AdoMet_MTases"/>
    <property type="match status" value="1"/>
</dbReference>
<evidence type="ECO:0000259" key="5">
    <source>
        <dbReference type="Pfam" id="PF01555"/>
    </source>
</evidence>
<dbReference type="SUPFAM" id="SSF53335">
    <property type="entry name" value="S-adenosyl-L-methionine-dependent methyltransferases"/>
    <property type="match status" value="1"/>
</dbReference>
<dbReference type="OrthoDB" id="9816288at2"/>
<dbReference type="NCBIfam" id="NF010253">
    <property type="entry name" value="PRK13699.1"/>
    <property type="match status" value="1"/>
</dbReference>
<dbReference type="GO" id="GO:0009007">
    <property type="term" value="F:site-specific DNA-methyltransferase (adenine-specific) activity"/>
    <property type="evidence" value="ECO:0007669"/>
    <property type="project" value="TreeGrafter"/>
</dbReference>
<sequence>MSYLYHGDCLVAMPKLDRESVDFILTDPPYLVNFRDRSGRSIANDIDGHWLKPAFAEMYRVLKRDAVCISFYGWNKVDQFFEAWKAAGFRVVGHLVFPKTYASKAGLVKYQHESAYVLAKGRPAPPAQPIADVLAWQYSGNRHHPTEKPVACLRTIINAFTKPGETVLDPFAGSGSTCVAARDIGRRYIGIELDPEYYAAAKSRLVAPIKAAA</sequence>
<dbReference type="InterPro" id="IPR002052">
    <property type="entry name" value="DNA_methylase_N6_adenine_CS"/>
</dbReference>
<dbReference type="GO" id="GO:0005737">
    <property type="term" value="C:cytoplasm"/>
    <property type="evidence" value="ECO:0007669"/>
    <property type="project" value="TreeGrafter"/>
</dbReference>
<gene>
    <name evidence="6" type="ORF">EGA29_19310</name>
</gene>
<evidence type="ECO:0000256" key="4">
    <source>
        <dbReference type="RuleBase" id="RU362026"/>
    </source>
</evidence>
<dbReference type="GO" id="GO:0003677">
    <property type="term" value="F:DNA binding"/>
    <property type="evidence" value="ECO:0007669"/>
    <property type="project" value="InterPro"/>
</dbReference>
<dbReference type="Proteomes" id="UP000271222">
    <property type="component" value="Unassembled WGS sequence"/>
</dbReference>
<dbReference type="InterPro" id="IPR002941">
    <property type="entry name" value="DNA_methylase_N4/N6"/>
</dbReference>
<evidence type="ECO:0000313" key="6">
    <source>
        <dbReference type="EMBL" id="RNM03231.1"/>
    </source>
</evidence>
<accession>A0A454TM72</accession>
<comment type="caution">
    <text evidence="6">The sequence shown here is derived from an EMBL/GenBank/DDBJ whole genome shotgun (WGS) entry which is preliminary data.</text>
</comment>
<dbReference type="AlphaFoldDB" id="A0A454TM72"/>
<dbReference type="RefSeq" id="WP_123203707.1">
    <property type="nucleotide sequence ID" value="NZ_RJTL01000035.1"/>
</dbReference>
<keyword evidence="2 6" id="KW-0489">Methyltransferase</keyword>
<organism evidence="6 7">
    <name type="scientific">Ralstonia pseudosolanacearum</name>
    <dbReference type="NCBI Taxonomy" id="1310165"/>
    <lineage>
        <taxon>Bacteria</taxon>
        <taxon>Pseudomonadati</taxon>
        <taxon>Pseudomonadota</taxon>
        <taxon>Betaproteobacteria</taxon>
        <taxon>Burkholderiales</taxon>
        <taxon>Burkholderiaceae</taxon>
        <taxon>Ralstonia</taxon>
        <taxon>Ralstonia solanacearum species complex</taxon>
    </lineage>
</organism>
<evidence type="ECO:0000256" key="3">
    <source>
        <dbReference type="ARBA" id="ARBA00022679"/>
    </source>
</evidence>
<dbReference type="PRINTS" id="PR00508">
    <property type="entry name" value="S21N4MTFRASE"/>
</dbReference>
<protein>
    <recommendedName>
        <fullName evidence="4">Methyltransferase</fullName>
        <ecNumber evidence="4">2.1.1.-</ecNumber>
    </recommendedName>
</protein>
<proteinExistence type="inferred from homology"/>
<feature type="domain" description="DNA methylase N-4/N-6" evidence="5">
    <location>
        <begin position="21"/>
        <end position="202"/>
    </location>
</feature>
<name>A0A454TM72_9RALS</name>
<dbReference type="Pfam" id="PF01555">
    <property type="entry name" value="N6_N4_Mtase"/>
    <property type="match status" value="1"/>
</dbReference>
<dbReference type="PANTHER" id="PTHR13370">
    <property type="entry name" value="RNA METHYLASE-RELATED"/>
    <property type="match status" value="1"/>
</dbReference>
<evidence type="ECO:0000313" key="7">
    <source>
        <dbReference type="Proteomes" id="UP000271222"/>
    </source>
</evidence>
<evidence type="ECO:0000256" key="1">
    <source>
        <dbReference type="ARBA" id="ARBA00006594"/>
    </source>
</evidence>
<dbReference type="PROSITE" id="PS00092">
    <property type="entry name" value="N6_MTASE"/>
    <property type="match status" value="1"/>
</dbReference>
<dbReference type="InterPro" id="IPR029063">
    <property type="entry name" value="SAM-dependent_MTases_sf"/>
</dbReference>
<dbReference type="GO" id="GO:0008170">
    <property type="term" value="F:N-methyltransferase activity"/>
    <property type="evidence" value="ECO:0007669"/>
    <property type="project" value="InterPro"/>
</dbReference>
<dbReference type="PANTHER" id="PTHR13370:SF3">
    <property type="entry name" value="TRNA (GUANINE(10)-N2)-METHYLTRANSFERASE HOMOLOG"/>
    <property type="match status" value="1"/>
</dbReference>
<dbReference type="EC" id="2.1.1.-" evidence="4"/>
<reference evidence="6 7" key="1">
    <citation type="submission" date="2018-10" db="EMBL/GenBank/DDBJ databases">
        <title>Draft Genome Sequence of Ralstonia pseudosolanacearum (R. solanacearum phylotype I) Strain Tg03 Isolated from Luffa cylindrica in China.</title>
        <authorList>
            <person name="Yuan G.-Q."/>
            <person name="Li Q.-Q."/>
            <person name="Zhang Y.-W."/>
        </authorList>
    </citation>
    <scope>NUCLEOTIDE SEQUENCE [LARGE SCALE GENOMIC DNA]</scope>
    <source>
        <strain evidence="6 7">Tg03</strain>
    </source>
</reference>
<dbReference type="InterPro" id="IPR001091">
    <property type="entry name" value="RM_Methyltransferase"/>
</dbReference>
<dbReference type="Gene3D" id="3.40.50.150">
    <property type="entry name" value="Vaccinia Virus protein VP39"/>
    <property type="match status" value="1"/>
</dbReference>
<keyword evidence="3" id="KW-0808">Transferase</keyword>
<evidence type="ECO:0000256" key="2">
    <source>
        <dbReference type="ARBA" id="ARBA00022603"/>
    </source>
</evidence>
<dbReference type="EMBL" id="RJTL01000035">
    <property type="protein sequence ID" value="RNM03231.1"/>
    <property type="molecule type" value="Genomic_DNA"/>
</dbReference>